<keyword evidence="2" id="KW-1185">Reference proteome</keyword>
<evidence type="ECO:0000313" key="1">
    <source>
        <dbReference type="EMBL" id="MEG3437732.1"/>
    </source>
</evidence>
<proteinExistence type="predicted"/>
<accession>A0AAW9QIV0</accession>
<evidence type="ECO:0000313" key="2">
    <source>
        <dbReference type="Proteomes" id="UP001328733"/>
    </source>
</evidence>
<sequence length="620" mass="71414">MTITPTPISKWITFLRKYGPIPRNDNMYDEAIQRVLKKNNIKPIKFETPYLQELVNNFQSDLPKSVILTGTAGDGKTFCCREIWENLGGSKEGWKTEEKIQELPVKQKKLIIIKDLSELKDEEKRQLLPQIAEAIIAPYSTEKIYLIAANDGQLIESWNIAENIPCVKQVHQLIETLLVEDKKEKLDFNLLLYNLSQLNNEEIFSRILDAILAHSGWEECNQCPYQNPADIHQRCPIWENKTRLEGNGEQQLMRQRITDLLELSRHNGMHLPIRQLLLLIANLILGHPDAKDKLLDCEQIPEVLATKKAYLASPYSNIFGKNLSVRKRNKTDVFVTLSSFGIGTESSNHIDNILIFGADDPKLKKDYEDLVLADAYYGAHQKFRIAQKSYLEGNDSQDNKEAFLNMLQTQRQRLFFTIPNSRVSELNFWKLTAFQYAGEYLEKVCRNLQQHNQLPKNLVFQLVKGINRIFTGLLTNNQDKLILATSGSYSQARISRIFEESISVIKSRGESVTIELNPHHNAPDLVISFSSHTEIKPVKLRLNLTRYEYLHRVAEGALPSNFSQECYEDMLAFKTRLLGQLNFRRKKEEEDESAENEMIIRLLELNADGITNPRTLEIQL</sequence>
<dbReference type="RefSeq" id="WP_332865214.1">
    <property type="nucleotide sequence ID" value="NZ_JBAFSM010000019.1"/>
</dbReference>
<dbReference type="AlphaFoldDB" id="A0AAW9QIV0"/>
<name>A0AAW9QIV0_9CHRO</name>
<dbReference type="Proteomes" id="UP001328733">
    <property type="component" value="Unassembled WGS sequence"/>
</dbReference>
<reference evidence="1 2" key="1">
    <citation type="submission" date="2024-01" db="EMBL/GenBank/DDBJ databases">
        <title>Genomic insights into the taxonomy and metabolism of the cyanobacterium Pannus brasiliensis CCIBt3594.</title>
        <authorList>
            <person name="Machado M."/>
            <person name="Botero N.B."/>
            <person name="Andreote A.P.D."/>
            <person name="Feitosa A.M.T."/>
            <person name="Popin R."/>
            <person name="Sivonen K."/>
            <person name="Fiore M.F."/>
        </authorList>
    </citation>
    <scope>NUCLEOTIDE SEQUENCE [LARGE SCALE GENOMIC DNA]</scope>
    <source>
        <strain evidence="1 2">CCIBt3594</strain>
    </source>
</reference>
<protein>
    <submittedName>
        <fullName evidence="1">Uncharacterized protein</fullName>
    </submittedName>
</protein>
<comment type="caution">
    <text evidence="1">The sequence shown here is derived from an EMBL/GenBank/DDBJ whole genome shotgun (WGS) entry which is preliminary data.</text>
</comment>
<organism evidence="1 2">
    <name type="scientific">Pannus brasiliensis CCIBt3594</name>
    <dbReference type="NCBI Taxonomy" id="1427578"/>
    <lineage>
        <taxon>Bacteria</taxon>
        <taxon>Bacillati</taxon>
        <taxon>Cyanobacteriota</taxon>
        <taxon>Cyanophyceae</taxon>
        <taxon>Oscillatoriophycideae</taxon>
        <taxon>Chroococcales</taxon>
        <taxon>Microcystaceae</taxon>
        <taxon>Pannus</taxon>
    </lineage>
</organism>
<dbReference type="InterPro" id="IPR027417">
    <property type="entry name" value="P-loop_NTPase"/>
</dbReference>
<dbReference type="SUPFAM" id="SSF52540">
    <property type="entry name" value="P-loop containing nucleoside triphosphate hydrolases"/>
    <property type="match status" value="1"/>
</dbReference>
<dbReference type="EMBL" id="JBAFSM010000019">
    <property type="protein sequence ID" value="MEG3437732.1"/>
    <property type="molecule type" value="Genomic_DNA"/>
</dbReference>
<gene>
    <name evidence="1" type="ORF">V0288_11435</name>
</gene>